<gene>
    <name evidence="1" type="ORF">BJ968_001747</name>
</gene>
<reference evidence="1 2" key="1">
    <citation type="submission" date="2020-07" db="EMBL/GenBank/DDBJ databases">
        <title>Sequencing the genomes of 1000 actinobacteria strains.</title>
        <authorList>
            <person name="Klenk H.-P."/>
        </authorList>
    </citation>
    <scope>NUCLEOTIDE SEQUENCE [LARGE SCALE GENOMIC DNA]</scope>
    <source>
        <strain evidence="1 2">DSM 7487</strain>
    </source>
</reference>
<accession>A0A7Y9J0C2</accession>
<name>A0A7Y9J0C2_9ACTN</name>
<keyword evidence="2" id="KW-1185">Reference proteome</keyword>
<evidence type="ECO:0000313" key="2">
    <source>
        <dbReference type="Proteomes" id="UP000521922"/>
    </source>
</evidence>
<comment type="caution">
    <text evidence="1">The sequence shown here is derived from an EMBL/GenBank/DDBJ whole genome shotgun (WGS) entry which is preliminary data.</text>
</comment>
<dbReference type="RefSeq" id="WP_179751017.1">
    <property type="nucleotide sequence ID" value="NZ_BAAAGN010000005.1"/>
</dbReference>
<organism evidence="1 2">
    <name type="scientific">Kineococcus aurantiacus</name>
    <dbReference type="NCBI Taxonomy" id="37633"/>
    <lineage>
        <taxon>Bacteria</taxon>
        <taxon>Bacillati</taxon>
        <taxon>Actinomycetota</taxon>
        <taxon>Actinomycetes</taxon>
        <taxon>Kineosporiales</taxon>
        <taxon>Kineosporiaceae</taxon>
        <taxon>Kineococcus</taxon>
    </lineage>
</organism>
<evidence type="ECO:0000313" key="1">
    <source>
        <dbReference type="EMBL" id="NYD22207.1"/>
    </source>
</evidence>
<protein>
    <recommendedName>
        <fullName evidence="3">Antibiotic biosynthesis monooxygenase</fullName>
    </recommendedName>
</protein>
<sequence>MTYGIVVEVAAPAEAYDAIHSAVVRESGPRVDGLLLHVCRSIDSGFQVIEVWNSREECDRYTAQVLGEVMGAVLGQYGREVGPPVVQEFDVRGLVLPAAGIAR</sequence>
<dbReference type="EMBL" id="JACCBB010000001">
    <property type="protein sequence ID" value="NYD22207.1"/>
    <property type="molecule type" value="Genomic_DNA"/>
</dbReference>
<dbReference type="Proteomes" id="UP000521922">
    <property type="component" value="Unassembled WGS sequence"/>
</dbReference>
<proteinExistence type="predicted"/>
<dbReference type="AlphaFoldDB" id="A0A7Y9J0C2"/>
<evidence type="ECO:0008006" key="3">
    <source>
        <dbReference type="Google" id="ProtNLM"/>
    </source>
</evidence>